<evidence type="ECO:0000313" key="8">
    <source>
        <dbReference type="EMBL" id="SFN51811.1"/>
    </source>
</evidence>
<dbReference type="RefSeq" id="WP_245762389.1">
    <property type="nucleotide sequence ID" value="NZ_FOVM01000002.1"/>
</dbReference>
<proteinExistence type="inferred from homology"/>
<feature type="active site" description="Proton acceptor" evidence="4">
    <location>
        <position position="49"/>
    </location>
</feature>
<organism evidence="8 9">
    <name type="scientific">Mycetocola miduiensis</name>
    <dbReference type="NCBI Taxonomy" id="995034"/>
    <lineage>
        <taxon>Bacteria</taxon>
        <taxon>Bacillati</taxon>
        <taxon>Actinomycetota</taxon>
        <taxon>Actinomycetes</taxon>
        <taxon>Micrococcales</taxon>
        <taxon>Microbacteriaceae</taxon>
        <taxon>Mycetocola</taxon>
    </lineage>
</organism>
<feature type="site" description="Important for catalytic activity, responsible for pKa modulation of the active site Glu and correct orientation of both the proton donor and substrate" evidence="5">
    <location>
        <position position="162"/>
    </location>
</feature>
<feature type="chain" id="PRO_5011464805" evidence="7">
    <location>
        <begin position="32"/>
        <end position="326"/>
    </location>
</feature>
<dbReference type="PANTHER" id="PTHR42812:SF5">
    <property type="entry name" value="ENDO-ARABINASE"/>
    <property type="match status" value="1"/>
</dbReference>
<evidence type="ECO:0000256" key="7">
    <source>
        <dbReference type="SAM" id="SignalP"/>
    </source>
</evidence>
<dbReference type="CDD" id="cd08999">
    <property type="entry name" value="GH43_ABN-like"/>
    <property type="match status" value="1"/>
</dbReference>
<dbReference type="EMBL" id="FOVM01000002">
    <property type="protein sequence ID" value="SFN51811.1"/>
    <property type="molecule type" value="Genomic_DNA"/>
</dbReference>
<accession>A0A1I4ZNG8</accession>
<evidence type="ECO:0000313" key="9">
    <source>
        <dbReference type="Proteomes" id="UP000198867"/>
    </source>
</evidence>
<gene>
    <name evidence="8" type="ORF">SAMN05216219_0950</name>
</gene>
<dbReference type="AlphaFoldDB" id="A0A1I4ZNG8"/>
<keyword evidence="7" id="KW-0732">Signal</keyword>
<dbReference type="GO" id="GO:0005975">
    <property type="term" value="P:carbohydrate metabolic process"/>
    <property type="evidence" value="ECO:0007669"/>
    <property type="project" value="InterPro"/>
</dbReference>
<evidence type="ECO:0000256" key="1">
    <source>
        <dbReference type="ARBA" id="ARBA00009865"/>
    </source>
</evidence>
<keyword evidence="2 6" id="KW-0378">Hydrolase</keyword>
<evidence type="ECO:0000256" key="5">
    <source>
        <dbReference type="PIRSR" id="PIRSR606710-2"/>
    </source>
</evidence>
<dbReference type="InterPro" id="IPR006710">
    <property type="entry name" value="Glyco_hydro_43"/>
</dbReference>
<protein>
    <submittedName>
        <fullName evidence="8">Glycosyl hydrolases family 43</fullName>
    </submittedName>
</protein>
<keyword evidence="3 6" id="KW-0326">Glycosidase</keyword>
<feature type="active site" description="Proton donor" evidence="4">
    <location>
        <position position="222"/>
    </location>
</feature>
<comment type="similarity">
    <text evidence="1 6">Belongs to the glycosyl hydrolase 43 family.</text>
</comment>
<dbReference type="SUPFAM" id="SSF75005">
    <property type="entry name" value="Arabinanase/levansucrase/invertase"/>
    <property type="match status" value="1"/>
</dbReference>
<dbReference type="InterPro" id="IPR023296">
    <property type="entry name" value="Glyco_hydro_beta-prop_sf"/>
</dbReference>
<keyword evidence="9" id="KW-1185">Reference proteome</keyword>
<dbReference type="GO" id="GO:0004553">
    <property type="term" value="F:hydrolase activity, hydrolyzing O-glycosyl compounds"/>
    <property type="evidence" value="ECO:0007669"/>
    <property type="project" value="InterPro"/>
</dbReference>
<sequence>MNQAKRAVALGAVFGVLAGAFVGCAPQPAPASDPVSKLEPFLIDQDFADPDILEADGKYVAFATNTRGVNVQFATSDDRAEWNVSLEDALPQLPGWATSGRTWAPDVTALPAGGYVLYFVAQHSESNRQCIGAATSATVTGPYSAVAGEPLVCTLDEGGSIDPATFTDDDGTRYLIWKNDGNCCSMDTWIQLNPLTPDGTQLAGPATKLFKQSEPWEGQLVEAPTLVKHGDTYLVFYSANDYGSDQYAVGVASAPAITGPYGKQPTPLLSSESSDGRYIGPGGQDVLRTPDGDVMFFHGWDELVIYRGMYSLPLDWTGDLPSVRLP</sequence>
<feature type="signal peptide" evidence="7">
    <location>
        <begin position="1"/>
        <end position="31"/>
    </location>
</feature>
<dbReference type="Proteomes" id="UP000198867">
    <property type="component" value="Unassembled WGS sequence"/>
</dbReference>
<dbReference type="PROSITE" id="PS51257">
    <property type="entry name" value="PROKAR_LIPOPROTEIN"/>
    <property type="match status" value="1"/>
</dbReference>
<evidence type="ECO:0000256" key="2">
    <source>
        <dbReference type="ARBA" id="ARBA00022801"/>
    </source>
</evidence>
<dbReference type="STRING" id="995034.SAMN05216219_0950"/>
<evidence type="ECO:0000256" key="3">
    <source>
        <dbReference type="ARBA" id="ARBA00023295"/>
    </source>
</evidence>
<reference evidence="9" key="1">
    <citation type="submission" date="2016-10" db="EMBL/GenBank/DDBJ databases">
        <authorList>
            <person name="Varghese N."/>
            <person name="Submissions S."/>
        </authorList>
    </citation>
    <scope>NUCLEOTIDE SEQUENCE [LARGE SCALE GENOMIC DNA]</scope>
    <source>
        <strain evidence="9">CGMCC 1.11101</strain>
    </source>
</reference>
<evidence type="ECO:0000256" key="4">
    <source>
        <dbReference type="PIRSR" id="PIRSR606710-1"/>
    </source>
</evidence>
<dbReference type="Pfam" id="PF04616">
    <property type="entry name" value="Glyco_hydro_43"/>
    <property type="match status" value="1"/>
</dbReference>
<name>A0A1I4ZNG8_9MICO</name>
<dbReference type="PANTHER" id="PTHR42812">
    <property type="entry name" value="BETA-XYLOSIDASE"/>
    <property type="match status" value="1"/>
</dbReference>
<dbReference type="InterPro" id="IPR051795">
    <property type="entry name" value="Glycosyl_Hydrlase_43"/>
</dbReference>
<evidence type="ECO:0000256" key="6">
    <source>
        <dbReference type="RuleBase" id="RU361187"/>
    </source>
</evidence>
<dbReference type="Gene3D" id="2.115.10.20">
    <property type="entry name" value="Glycosyl hydrolase domain, family 43"/>
    <property type="match status" value="1"/>
</dbReference>